<proteinExistence type="predicted"/>
<evidence type="ECO:0000313" key="1">
    <source>
        <dbReference type="EMBL" id="MCH7398048.1"/>
    </source>
</evidence>
<reference evidence="1" key="1">
    <citation type="submission" date="2022-03" db="EMBL/GenBank/DDBJ databases">
        <title>De novo assembled genomes of Belliella spp. (Cyclobacteriaceae) strains.</title>
        <authorList>
            <person name="Szabo A."/>
            <person name="Korponai K."/>
            <person name="Felfoldi T."/>
        </authorList>
    </citation>
    <scope>NUCLEOTIDE SEQUENCE</scope>
    <source>
        <strain evidence="1">DSM 107340</strain>
    </source>
</reference>
<evidence type="ECO:0000313" key="2">
    <source>
        <dbReference type="Proteomes" id="UP001165488"/>
    </source>
</evidence>
<dbReference type="RefSeq" id="WP_241274561.1">
    <property type="nucleotide sequence ID" value="NZ_JAKZGS010000005.1"/>
</dbReference>
<name>A0ABS9UP53_9BACT</name>
<sequence length="424" mass="48800">MTAVIGILNKHGVTMAADSAVTVTGGNQKKIYNTANKLFTLSKHHPVGIMIYDSSTFMSTPWEIIIKLYRKELKDKSFDTIEEYKDDFIKYLKGKDYYTTTDFQLLNLKQFLYWQLDVLKNRTIGNLSDGKTEIELSIEFQELILEDLKINIQSYEGATNILNDFSDYTLENFKEYAEVGIKEVTDTVFEGIEINDEIFNSIIELYFNHLRTTNFIGITTGIVFGGFGEKEIYPSMVSIQVAEVFNNRLRYCDFDKCEISDYNNGAIMPYAQIDVINMFIKGIDPEIDHTYISVFEKLLKEYTSTIVGLLNGENDDLAQKVNDFDLSILVDEFKNQLNHLKREKQISPTLDTVAILSKEDLAEMAESLIYLTYLKRRISSTEESVGGPIDVAIISKGDGFIWKKRKHYFEESLNKQFMANYFNK</sequence>
<dbReference type="EMBL" id="JAKZGS010000005">
    <property type="protein sequence ID" value="MCH7398048.1"/>
    <property type="molecule type" value="Genomic_DNA"/>
</dbReference>
<organism evidence="1 2">
    <name type="scientific">Belliella calami</name>
    <dbReference type="NCBI Taxonomy" id="2923436"/>
    <lineage>
        <taxon>Bacteria</taxon>
        <taxon>Pseudomonadati</taxon>
        <taxon>Bacteroidota</taxon>
        <taxon>Cytophagia</taxon>
        <taxon>Cytophagales</taxon>
        <taxon>Cyclobacteriaceae</taxon>
        <taxon>Belliella</taxon>
    </lineage>
</organism>
<comment type="caution">
    <text evidence="1">The sequence shown here is derived from an EMBL/GenBank/DDBJ whole genome shotgun (WGS) entry which is preliminary data.</text>
</comment>
<accession>A0ABS9UP53</accession>
<protein>
    <submittedName>
        <fullName evidence="1">Uncharacterized protein</fullName>
    </submittedName>
</protein>
<keyword evidence="2" id="KW-1185">Reference proteome</keyword>
<gene>
    <name evidence="1" type="ORF">MM236_08615</name>
</gene>
<dbReference type="Proteomes" id="UP001165488">
    <property type="component" value="Unassembled WGS sequence"/>
</dbReference>